<dbReference type="Proteomes" id="UP001447188">
    <property type="component" value="Unassembled WGS sequence"/>
</dbReference>
<proteinExistence type="predicted"/>
<dbReference type="EMBL" id="JBBBZM010000207">
    <property type="protein sequence ID" value="KAL0631823.1"/>
    <property type="molecule type" value="Genomic_DNA"/>
</dbReference>
<gene>
    <name evidence="1" type="ORF">Q9L58_009305</name>
</gene>
<keyword evidence="2" id="KW-1185">Reference proteome</keyword>
<organism evidence="1 2">
    <name type="scientific">Discina gigas</name>
    <dbReference type="NCBI Taxonomy" id="1032678"/>
    <lineage>
        <taxon>Eukaryota</taxon>
        <taxon>Fungi</taxon>
        <taxon>Dikarya</taxon>
        <taxon>Ascomycota</taxon>
        <taxon>Pezizomycotina</taxon>
        <taxon>Pezizomycetes</taxon>
        <taxon>Pezizales</taxon>
        <taxon>Discinaceae</taxon>
        <taxon>Discina</taxon>
    </lineage>
</organism>
<protein>
    <submittedName>
        <fullName evidence="1">Uncharacterized protein</fullName>
    </submittedName>
</protein>
<reference evidence="1 2" key="1">
    <citation type="submission" date="2024-02" db="EMBL/GenBank/DDBJ databases">
        <title>Discinaceae phylogenomics.</title>
        <authorList>
            <person name="Dirks A.C."/>
            <person name="James T.Y."/>
        </authorList>
    </citation>
    <scope>NUCLEOTIDE SEQUENCE [LARGE SCALE GENOMIC DNA]</scope>
    <source>
        <strain evidence="1 2">ACD0624</strain>
    </source>
</reference>
<evidence type="ECO:0000313" key="1">
    <source>
        <dbReference type="EMBL" id="KAL0631823.1"/>
    </source>
</evidence>
<accession>A0ABR3G7N3</accession>
<evidence type="ECO:0000313" key="2">
    <source>
        <dbReference type="Proteomes" id="UP001447188"/>
    </source>
</evidence>
<sequence length="186" mass="19323">MDGSASNTPTPEGEIITPADGLITGQSCLGVYDPVINPGHVLPESPPLHHDLDRTWNGLLARLELIASTVAPAEIETAIPVAAEPVVRGFTRAELKWVAGCTRGARRRCEADPVRFWGAAAERFSGRFGREISGRAIRRQFLKLERAGGAGGAKGAKGAKASGAGGIGGMYLEAGASAMEGVEFSG</sequence>
<name>A0ABR3G7N3_9PEZI</name>
<comment type="caution">
    <text evidence="1">The sequence shown here is derived from an EMBL/GenBank/DDBJ whole genome shotgun (WGS) entry which is preliminary data.</text>
</comment>